<dbReference type="EMBL" id="LAFY01000387">
    <property type="protein sequence ID" value="KJX98726.1"/>
    <property type="molecule type" value="Genomic_DNA"/>
</dbReference>
<protein>
    <submittedName>
        <fullName evidence="2">Uncharacterized protein</fullName>
    </submittedName>
</protein>
<sequence length="273" mass="29101">MADPVASCFLVNFSSNFLHDHLFPNIPHSQASQSPQRYSIILANCNNHQTPSTPDPPSNSRHQPGMSSFTESKKVDAQPNLPSSTGSNAANGDNKTTTTQSANERLSYHTKNMDGAPLSRGAPQDVAARIQNAGGNSPQRRVAWTAVRALSTGQESFAKYLDDGAFVVAGNRPAPPPAPETFVPAAFPTLRDEELMEKGQKLGVHAGKGHGDVVDEVVYKGRGKKGGKDVGEHNSQGDKVDEKQETVAGKKNFGRFNAILYGPPSGASGQQKK</sequence>
<evidence type="ECO:0000313" key="2">
    <source>
        <dbReference type="EMBL" id="KJX98726.1"/>
    </source>
</evidence>
<evidence type="ECO:0000256" key="1">
    <source>
        <dbReference type="SAM" id="MobiDB-lite"/>
    </source>
</evidence>
<proteinExistence type="predicted"/>
<comment type="caution">
    <text evidence="2">The sequence shown here is derived from an EMBL/GenBank/DDBJ whole genome shotgun (WGS) entry which is preliminary data.</text>
</comment>
<name>A0A0F4GMU6_9PEZI</name>
<dbReference type="AlphaFoldDB" id="A0A0F4GMU6"/>
<feature type="compositionally biased region" description="Basic and acidic residues" evidence="1">
    <location>
        <begin position="226"/>
        <end position="245"/>
    </location>
</feature>
<feature type="compositionally biased region" description="Polar residues" evidence="1">
    <location>
        <begin position="80"/>
        <end position="102"/>
    </location>
</feature>
<reference evidence="2 3" key="1">
    <citation type="submission" date="2015-03" db="EMBL/GenBank/DDBJ databases">
        <title>RNA-seq based gene annotation and comparative genomics of four Zymoseptoria species reveal species-specific pathogenicity related genes and transposable element activity.</title>
        <authorList>
            <person name="Grandaubert J."/>
            <person name="Bhattacharyya A."/>
            <person name="Stukenbrock E.H."/>
        </authorList>
    </citation>
    <scope>NUCLEOTIDE SEQUENCE [LARGE SCALE GENOMIC DNA]</scope>
    <source>
        <strain evidence="2 3">Zb18110</strain>
    </source>
</reference>
<dbReference type="Proteomes" id="UP000033647">
    <property type="component" value="Unassembled WGS sequence"/>
</dbReference>
<dbReference type="OrthoDB" id="10472267at2759"/>
<evidence type="ECO:0000313" key="3">
    <source>
        <dbReference type="Proteomes" id="UP000033647"/>
    </source>
</evidence>
<gene>
    <name evidence="2" type="ORF">TI39_contig395g00003</name>
</gene>
<keyword evidence="3" id="KW-1185">Reference proteome</keyword>
<feature type="compositionally biased region" description="Polar residues" evidence="1">
    <location>
        <begin position="46"/>
        <end position="70"/>
    </location>
</feature>
<feature type="region of interest" description="Disordered" evidence="1">
    <location>
        <begin position="46"/>
        <end position="102"/>
    </location>
</feature>
<feature type="region of interest" description="Disordered" evidence="1">
    <location>
        <begin position="220"/>
        <end position="248"/>
    </location>
</feature>
<accession>A0A0F4GMU6</accession>
<organism evidence="2 3">
    <name type="scientific">Zymoseptoria brevis</name>
    <dbReference type="NCBI Taxonomy" id="1047168"/>
    <lineage>
        <taxon>Eukaryota</taxon>
        <taxon>Fungi</taxon>
        <taxon>Dikarya</taxon>
        <taxon>Ascomycota</taxon>
        <taxon>Pezizomycotina</taxon>
        <taxon>Dothideomycetes</taxon>
        <taxon>Dothideomycetidae</taxon>
        <taxon>Mycosphaerellales</taxon>
        <taxon>Mycosphaerellaceae</taxon>
        <taxon>Zymoseptoria</taxon>
    </lineage>
</organism>